<gene>
    <name evidence="1" type="ORF">A2159_03490</name>
</gene>
<dbReference type="Proteomes" id="UP000179219">
    <property type="component" value="Unassembled WGS sequence"/>
</dbReference>
<organism evidence="1 2">
    <name type="scientific">Candidatus Woesebacteria bacterium RBG_13_34_9</name>
    <dbReference type="NCBI Taxonomy" id="1802477"/>
    <lineage>
        <taxon>Bacteria</taxon>
        <taxon>Candidatus Woeseibacteriota</taxon>
    </lineage>
</organism>
<evidence type="ECO:0000313" key="1">
    <source>
        <dbReference type="EMBL" id="OGM10541.1"/>
    </source>
</evidence>
<comment type="caution">
    <text evidence="1">The sequence shown here is derived from an EMBL/GenBank/DDBJ whole genome shotgun (WGS) entry which is preliminary data.</text>
</comment>
<reference evidence="1 2" key="1">
    <citation type="journal article" date="2016" name="Nat. Commun.">
        <title>Thousands of microbial genomes shed light on interconnected biogeochemical processes in an aquifer system.</title>
        <authorList>
            <person name="Anantharaman K."/>
            <person name="Brown C.T."/>
            <person name="Hug L.A."/>
            <person name="Sharon I."/>
            <person name="Castelle C.J."/>
            <person name="Probst A.J."/>
            <person name="Thomas B.C."/>
            <person name="Singh A."/>
            <person name="Wilkins M.J."/>
            <person name="Karaoz U."/>
            <person name="Brodie E.L."/>
            <person name="Williams K.H."/>
            <person name="Hubbard S.S."/>
            <person name="Banfield J.F."/>
        </authorList>
    </citation>
    <scope>NUCLEOTIDE SEQUENCE [LARGE SCALE GENOMIC DNA]</scope>
</reference>
<dbReference type="SUPFAM" id="SSF55811">
    <property type="entry name" value="Nudix"/>
    <property type="match status" value="1"/>
</dbReference>
<protein>
    <recommendedName>
        <fullName evidence="3">Nudix hydrolase domain-containing protein</fullName>
    </recommendedName>
</protein>
<evidence type="ECO:0000313" key="2">
    <source>
        <dbReference type="Proteomes" id="UP000179219"/>
    </source>
</evidence>
<dbReference type="AlphaFoldDB" id="A0A1F7X6D4"/>
<sequence>MLDKNTVLVAIACLYKEVKGKGRWFLIKQGEDGDWEFPKVLVRKGESSVRAILRLMAEKGTMTTKVLEEAGRAGGVATIGSKTLPQRNIYYLMVYKSGAKEAIGFSEYHWLEYSKAVKKLISKRDKQMLKAATKILRQLMRDRKRN</sequence>
<dbReference type="EMBL" id="MGFP01000006">
    <property type="protein sequence ID" value="OGM10541.1"/>
    <property type="molecule type" value="Genomic_DNA"/>
</dbReference>
<dbReference type="Gene3D" id="3.90.79.10">
    <property type="entry name" value="Nucleoside Triphosphate Pyrophosphohydrolase"/>
    <property type="match status" value="1"/>
</dbReference>
<name>A0A1F7X6D4_9BACT</name>
<accession>A0A1F7X6D4</accession>
<proteinExistence type="predicted"/>
<evidence type="ECO:0008006" key="3">
    <source>
        <dbReference type="Google" id="ProtNLM"/>
    </source>
</evidence>
<dbReference type="InterPro" id="IPR015797">
    <property type="entry name" value="NUDIX_hydrolase-like_dom_sf"/>
</dbReference>